<feature type="region of interest" description="Disordered" evidence="1">
    <location>
        <begin position="108"/>
        <end position="160"/>
    </location>
</feature>
<dbReference type="EMBL" id="ANHY01000015">
    <property type="protein sequence ID" value="EKV28563.1"/>
    <property type="molecule type" value="Genomic_DNA"/>
</dbReference>
<dbReference type="AlphaFoldDB" id="K9HDJ2"/>
<feature type="compositionally biased region" description="Basic residues" evidence="1">
    <location>
        <begin position="116"/>
        <end position="127"/>
    </location>
</feature>
<keyword evidence="3" id="KW-1185">Reference proteome</keyword>
<evidence type="ECO:0000256" key="1">
    <source>
        <dbReference type="SAM" id="MobiDB-lite"/>
    </source>
</evidence>
<dbReference type="Proteomes" id="UP000009881">
    <property type="component" value="Unassembled WGS sequence"/>
</dbReference>
<proteinExistence type="predicted"/>
<evidence type="ECO:0000313" key="2">
    <source>
        <dbReference type="EMBL" id="EKV28563.1"/>
    </source>
</evidence>
<dbReference type="STRING" id="1238182.C882_0774"/>
<protein>
    <submittedName>
        <fullName evidence="2">Uncharacterized protein</fullName>
    </submittedName>
</protein>
<reference evidence="2 3" key="1">
    <citation type="journal article" date="2013" name="Genome Announc.">
        <title>Draft Genome Sequence of an Alphaproteobacterium, Caenispirillum salinarum AK4(T), Isolated from a Solar Saltern.</title>
        <authorList>
            <person name="Khatri I."/>
            <person name="Singh A."/>
            <person name="Korpole S."/>
            <person name="Pinnaka A.K."/>
            <person name="Subramanian S."/>
        </authorList>
    </citation>
    <scope>NUCLEOTIDE SEQUENCE [LARGE SCALE GENOMIC DNA]</scope>
    <source>
        <strain evidence="2 3">AK4</strain>
    </source>
</reference>
<feature type="region of interest" description="Disordered" evidence="1">
    <location>
        <begin position="1"/>
        <end position="95"/>
    </location>
</feature>
<name>K9HDJ2_9PROT</name>
<organism evidence="2 3">
    <name type="scientific">Caenispirillum salinarum AK4</name>
    <dbReference type="NCBI Taxonomy" id="1238182"/>
    <lineage>
        <taxon>Bacteria</taxon>
        <taxon>Pseudomonadati</taxon>
        <taxon>Pseudomonadota</taxon>
        <taxon>Alphaproteobacteria</taxon>
        <taxon>Rhodospirillales</taxon>
        <taxon>Novispirillaceae</taxon>
        <taxon>Caenispirillum</taxon>
    </lineage>
</organism>
<accession>K9HDJ2</accession>
<sequence>MPRRIPVGGAEHAVEQHVPPHGQPAAGGAQGIIDVLDGRQGDGGDAGAQQQRRHADLQPVQHAGRQESGNQPAAAFDEHPRQPAFPQGRHHRRRPGVPLLVRRHRHRVDPGGRGRAFGRAHQKRRRGMVGEDAEALVQRSAAGDDDTGRRGACDPPRRQPGIVRTRCAGAHHHSIGQCPQAVHVVDVRRIVDGVRMPA</sequence>
<evidence type="ECO:0000313" key="3">
    <source>
        <dbReference type="Proteomes" id="UP000009881"/>
    </source>
</evidence>
<feature type="compositionally biased region" description="Basic and acidic residues" evidence="1">
    <location>
        <begin position="146"/>
        <end position="157"/>
    </location>
</feature>
<comment type="caution">
    <text evidence="2">The sequence shown here is derived from an EMBL/GenBank/DDBJ whole genome shotgun (WGS) entry which is preliminary data.</text>
</comment>
<gene>
    <name evidence="2" type="ORF">C882_0774</name>
</gene>